<evidence type="ECO:0000313" key="1">
    <source>
        <dbReference type="EMBL" id="TDX19614.1"/>
    </source>
</evidence>
<dbReference type="Proteomes" id="UP000295484">
    <property type="component" value="Unassembled WGS sequence"/>
</dbReference>
<name>A0A4R8F2V5_9RHOB</name>
<sequence>MDRLLFGDNQFFGINHMSEEKARAQAMRFQKTDAIMEVLDTAYDAGIRTFMCTTHDRIAGIVDRVRADPVRYADFQFYPCMPYAHKYANAVTEYGMVGALRHFMPEDGLLATALAGGKALATREIDGMARVLIDMEMKMFAGTKTPVIFVQNVFTDLLLGMGFTRAFRIFHDHIVEKYGAEPAYITMNMPMLLEALEKEGIERPIICSNINKIGFRMSGGFDAYLDALKSGRVRAVAMSVYASGAIPADEAIHWISELPGVEAIVFGASSAGNIRSTRALVDKYMKEAA</sequence>
<protein>
    <submittedName>
        <fullName evidence="1">Uncharacterized protein</fullName>
    </submittedName>
</protein>
<dbReference type="RefSeq" id="WP_134079805.1">
    <property type="nucleotide sequence ID" value="NZ_SOEB01000059.1"/>
</dbReference>
<dbReference type="AlphaFoldDB" id="A0A4R8F2V5"/>
<dbReference type="EMBL" id="SOEB01000059">
    <property type="protein sequence ID" value="TDX19614.1"/>
    <property type="molecule type" value="Genomic_DNA"/>
</dbReference>
<gene>
    <name evidence="1" type="ORF">EV657_1594</name>
</gene>
<accession>A0A4R8F2V5</accession>
<organism evidence="1 2">
    <name type="scientific">Rhodovulum visakhapatnamense</name>
    <dbReference type="NCBI Taxonomy" id="364297"/>
    <lineage>
        <taxon>Bacteria</taxon>
        <taxon>Pseudomonadati</taxon>
        <taxon>Pseudomonadota</taxon>
        <taxon>Alphaproteobacteria</taxon>
        <taxon>Rhodobacterales</taxon>
        <taxon>Paracoccaceae</taxon>
        <taxon>Rhodovulum</taxon>
    </lineage>
</organism>
<evidence type="ECO:0000313" key="2">
    <source>
        <dbReference type="Proteomes" id="UP000295484"/>
    </source>
</evidence>
<comment type="caution">
    <text evidence="1">The sequence shown here is derived from an EMBL/GenBank/DDBJ whole genome shotgun (WGS) entry which is preliminary data.</text>
</comment>
<proteinExistence type="predicted"/>
<reference evidence="1 2" key="1">
    <citation type="submission" date="2019-03" db="EMBL/GenBank/DDBJ databases">
        <title>Genomic Encyclopedia of Type Strains, Phase IV (KMG-IV): sequencing the most valuable type-strain genomes for metagenomic binning, comparative biology and taxonomic classification.</title>
        <authorList>
            <person name="Goeker M."/>
        </authorList>
    </citation>
    <scope>NUCLEOTIDE SEQUENCE [LARGE SCALE GENOMIC DNA]</scope>
    <source>
        <strain evidence="1 2">JA181</strain>
    </source>
</reference>